<proteinExistence type="predicted"/>
<feature type="domain" description="Response regulatory" evidence="8">
    <location>
        <begin position="3"/>
        <end position="117"/>
    </location>
</feature>
<dbReference type="EMBL" id="LKHS01000004">
    <property type="protein sequence ID" value="KQH87180.1"/>
    <property type="molecule type" value="Genomic_DNA"/>
</dbReference>
<organism evidence="10 11">
    <name type="scientific">Vibrio furnissii</name>
    <dbReference type="NCBI Taxonomy" id="29494"/>
    <lineage>
        <taxon>Bacteria</taxon>
        <taxon>Pseudomonadati</taxon>
        <taxon>Pseudomonadota</taxon>
        <taxon>Gammaproteobacteria</taxon>
        <taxon>Vibrionales</taxon>
        <taxon>Vibrionaceae</taxon>
        <taxon>Vibrio</taxon>
    </lineage>
</organism>
<keyword evidence="2" id="KW-0902">Two-component regulatory system</keyword>
<dbReference type="OrthoDB" id="9802426at2"/>
<dbReference type="InParanoid" id="A0A0Q2Y385"/>
<dbReference type="RefSeq" id="WP_004727584.1">
    <property type="nucleotide sequence ID" value="NZ_CABLCD010000014.1"/>
</dbReference>
<dbReference type="AlphaFoldDB" id="A0A0Q2Y385"/>
<protein>
    <submittedName>
        <fullName evidence="10">Transcriptional regulator</fullName>
    </submittedName>
</protein>
<dbReference type="GO" id="GO:0005829">
    <property type="term" value="C:cytosol"/>
    <property type="evidence" value="ECO:0007669"/>
    <property type="project" value="TreeGrafter"/>
</dbReference>
<dbReference type="InterPro" id="IPR039420">
    <property type="entry name" value="WalR-like"/>
</dbReference>
<dbReference type="GO" id="GO:0032993">
    <property type="term" value="C:protein-DNA complex"/>
    <property type="evidence" value="ECO:0007669"/>
    <property type="project" value="TreeGrafter"/>
</dbReference>
<evidence type="ECO:0000256" key="4">
    <source>
        <dbReference type="ARBA" id="ARBA00023125"/>
    </source>
</evidence>
<dbReference type="Pfam" id="PF00486">
    <property type="entry name" value="Trans_reg_C"/>
    <property type="match status" value="1"/>
</dbReference>
<dbReference type="GO" id="GO:0006355">
    <property type="term" value="P:regulation of DNA-templated transcription"/>
    <property type="evidence" value="ECO:0007669"/>
    <property type="project" value="InterPro"/>
</dbReference>
<dbReference type="FunFam" id="3.40.50.2300:FF:000001">
    <property type="entry name" value="DNA-binding response regulator PhoB"/>
    <property type="match status" value="1"/>
</dbReference>
<evidence type="ECO:0000313" key="10">
    <source>
        <dbReference type="EMBL" id="KQH87180.1"/>
    </source>
</evidence>
<keyword evidence="3" id="KW-0805">Transcription regulation</keyword>
<name>A0A0Q2Y385_VIBFU</name>
<evidence type="ECO:0000256" key="2">
    <source>
        <dbReference type="ARBA" id="ARBA00023012"/>
    </source>
</evidence>
<dbReference type="InterPro" id="IPR001789">
    <property type="entry name" value="Sig_transdc_resp-reg_receiver"/>
</dbReference>
<dbReference type="InterPro" id="IPR036388">
    <property type="entry name" value="WH-like_DNA-bd_sf"/>
</dbReference>
<dbReference type="SUPFAM" id="SSF46894">
    <property type="entry name" value="C-terminal effector domain of the bipartite response regulators"/>
    <property type="match status" value="1"/>
</dbReference>
<dbReference type="InterPro" id="IPR016032">
    <property type="entry name" value="Sig_transdc_resp-reg_C-effctor"/>
</dbReference>
<keyword evidence="4 7" id="KW-0238">DNA-binding</keyword>
<dbReference type="PROSITE" id="PS51755">
    <property type="entry name" value="OMPR_PHOB"/>
    <property type="match status" value="1"/>
</dbReference>
<dbReference type="GeneID" id="50537631"/>
<dbReference type="CDD" id="cd00383">
    <property type="entry name" value="trans_reg_C"/>
    <property type="match status" value="1"/>
</dbReference>
<keyword evidence="11" id="KW-1185">Reference proteome</keyword>
<evidence type="ECO:0000313" key="11">
    <source>
        <dbReference type="Proteomes" id="UP000051221"/>
    </source>
</evidence>
<dbReference type="GO" id="GO:0000156">
    <property type="term" value="F:phosphorelay response regulator activity"/>
    <property type="evidence" value="ECO:0007669"/>
    <property type="project" value="TreeGrafter"/>
</dbReference>
<dbReference type="CDD" id="cd17574">
    <property type="entry name" value="REC_OmpR"/>
    <property type="match status" value="1"/>
</dbReference>
<evidence type="ECO:0000256" key="3">
    <source>
        <dbReference type="ARBA" id="ARBA00023015"/>
    </source>
</evidence>
<dbReference type="PANTHER" id="PTHR48111">
    <property type="entry name" value="REGULATOR OF RPOS"/>
    <property type="match status" value="1"/>
</dbReference>
<dbReference type="SMART" id="SM00448">
    <property type="entry name" value="REC"/>
    <property type="match status" value="1"/>
</dbReference>
<evidence type="ECO:0000259" key="8">
    <source>
        <dbReference type="PROSITE" id="PS50110"/>
    </source>
</evidence>
<dbReference type="SUPFAM" id="SSF52172">
    <property type="entry name" value="CheY-like"/>
    <property type="match status" value="1"/>
</dbReference>
<evidence type="ECO:0000259" key="9">
    <source>
        <dbReference type="PROSITE" id="PS51755"/>
    </source>
</evidence>
<sequence>MALVYVVEDEIKIAEILSDYLTKHDYECRILSSGKNAVAEITNGNPDVVILDVMLPEVSGFTICSQLRAMGNEVPIILLTARVDEADRLNGLNIGADDYVCKPFLPNEVVARVSAILRRVQNQKNSGDEHSNERRVSYGTITLDMDRFVCIADGKGVDLTPVEFRLLHSMMIRPSRIFSREVLMQTCYTDDRIINDRTIDSHMRNLRKKLNCSGEVIHTIYGVGYKVE</sequence>
<gene>
    <name evidence="10" type="ORF">AMR76_05525</name>
</gene>
<feature type="domain" description="OmpR/PhoB-type" evidence="9">
    <location>
        <begin position="133"/>
        <end position="228"/>
    </location>
</feature>
<evidence type="ECO:0000256" key="5">
    <source>
        <dbReference type="ARBA" id="ARBA00023163"/>
    </source>
</evidence>
<dbReference type="InterPro" id="IPR001867">
    <property type="entry name" value="OmpR/PhoB-type_DNA-bd"/>
</dbReference>
<reference evidence="10 11" key="1">
    <citation type="submission" date="2015-08" db="EMBL/GenBank/DDBJ databases">
        <title>Antibacterial properties of a collection of Vibrionaceae strains.</title>
        <authorList>
            <person name="Giubergia S."/>
        </authorList>
    </citation>
    <scope>NUCLEOTIDE SEQUENCE [LARGE SCALE GENOMIC DNA]</scope>
    <source>
        <strain evidence="10 11">S0821</strain>
    </source>
</reference>
<dbReference type="Pfam" id="PF00072">
    <property type="entry name" value="Response_reg"/>
    <property type="match status" value="1"/>
</dbReference>
<evidence type="ECO:0000256" key="7">
    <source>
        <dbReference type="PROSITE-ProRule" id="PRU01091"/>
    </source>
</evidence>
<keyword evidence="1 6" id="KW-0597">Phosphoprotein</keyword>
<dbReference type="InterPro" id="IPR011006">
    <property type="entry name" value="CheY-like_superfamily"/>
</dbReference>
<dbReference type="Gene3D" id="3.40.50.2300">
    <property type="match status" value="1"/>
</dbReference>
<feature type="modified residue" description="4-aspartylphosphate" evidence="6">
    <location>
        <position position="52"/>
    </location>
</feature>
<dbReference type="PANTHER" id="PTHR48111:SF4">
    <property type="entry name" value="DNA-BINDING DUAL TRANSCRIPTIONAL REGULATOR OMPR"/>
    <property type="match status" value="1"/>
</dbReference>
<dbReference type="PROSITE" id="PS50110">
    <property type="entry name" value="RESPONSE_REGULATORY"/>
    <property type="match status" value="1"/>
</dbReference>
<dbReference type="Proteomes" id="UP000051221">
    <property type="component" value="Unassembled WGS sequence"/>
</dbReference>
<dbReference type="SMART" id="SM00862">
    <property type="entry name" value="Trans_reg_C"/>
    <property type="match status" value="1"/>
</dbReference>
<evidence type="ECO:0000256" key="1">
    <source>
        <dbReference type="ARBA" id="ARBA00022553"/>
    </source>
</evidence>
<evidence type="ECO:0000256" key="6">
    <source>
        <dbReference type="PROSITE-ProRule" id="PRU00169"/>
    </source>
</evidence>
<accession>A0A0Q2Y385</accession>
<dbReference type="GO" id="GO:0000976">
    <property type="term" value="F:transcription cis-regulatory region binding"/>
    <property type="evidence" value="ECO:0007669"/>
    <property type="project" value="TreeGrafter"/>
</dbReference>
<dbReference type="Gene3D" id="1.10.10.10">
    <property type="entry name" value="Winged helix-like DNA-binding domain superfamily/Winged helix DNA-binding domain"/>
    <property type="match status" value="1"/>
</dbReference>
<comment type="caution">
    <text evidence="10">The sequence shown here is derived from an EMBL/GenBank/DDBJ whole genome shotgun (WGS) entry which is preliminary data.</text>
</comment>
<feature type="DNA-binding region" description="OmpR/PhoB-type" evidence="7">
    <location>
        <begin position="133"/>
        <end position="228"/>
    </location>
</feature>
<dbReference type="Gene3D" id="6.10.250.690">
    <property type="match status" value="1"/>
</dbReference>
<dbReference type="FunCoup" id="A0A0Q2Y385">
    <property type="interactions" value="228"/>
</dbReference>
<keyword evidence="5" id="KW-0804">Transcription</keyword>